<protein>
    <submittedName>
        <fullName evidence="2">Uncharacterized protein</fullName>
    </submittedName>
</protein>
<dbReference type="eggNOG" id="ENOG502Z7IC">
    <property type="taxonomic scope" value="Bacteria"/>
</dbReference>
<keyword evidence="3" id="KW-1185">Reference proteome</keyword>
<reference evidence="2 3" key="1">
    <citation type="submission" date="2012-05" db="EMBL/GenBank/DDBJ databases">
        <authorList>
            <person name="Weinstock G."/>
            <person name="Sodergren E."/>
            <person name="Lobos E.A."/>
            <person name="Fulton L."/>
            <person name="Fulton R."/>
            <person name="Courtney L."/>
            <person name="Fronick C."/>
            <person name="O'Laughlin M."/>
            <person name="Godfrey J."/>
            <person name="Wilson R.M."/>
            <person name="Miner T."/>
            <person name="Farmer C."/>
            <person name="Delehaunty K."/>
            <person name="Cordes M."/>
            <person name="Minx P."/>
            <person name="Tomlinson C."/>
            <person name="Chen J."/>
            <person name="Wollam A."/>
            <person name="Pepin K.H."/>
            <person name="Bhonagiri V."/>
            <person name="Zhang X."/>
            <person name="Suruliraj S."/>
            <person name="Warren W."/>
            <person name="Mitreva M."/>
            <person name="Mardis E.R."/>
            <person name="Wilson R.K."/>
        </authorList>
    </citation>
    <scope>NUCLEOTIDE SEQUENCE [LARGE SCALE GENOMIC DNA]</scope>
    <source>
        <strain evidence="2 3">DSM 1785</strain>
    </source>
</reference>
<organism evidence="2 3">
    <name type="scientific">Clostridium celatum DSM 1785</name>
    <dbReference type="NCBI Taxonomy" id="545697"/>
    <lineage>
        <taxon>Bacteria</taxon>
        <taxon>Bacillati</taxon>
        <taxon>Bacillota</taxon>
        <taxon>Clostridia</taxon>
        <taxon>Eubacteriales</taxon>
        <taxon>Clostridiaceae</taxon>
        <taxon>Clostridium</taxon>
    </lineage>
</organism>
<evidence type="ECO:0000313" key="2">
    <source>
        <dbReference type="EMBL" id="EKY26721.1"/>
    </source>
</evidence>
<dbReference type="STRING" id="545697.HMPREF0216_01906"/>
<proteinExistence type="predicted"/>
<sequence length="650" mass="75506">MINIFENNIRNLWKFSVIPGIEESTFNKVLERFYDLGISGLVRENIQNSLDGKVPGESNPVIVTIKTGKVNKNDIPGLEDIKDRISCLIGRNNYTKETIEHMQNKMNAEEIDFISFEDFNTKGLTGAKNGQSYDPKDTWGIYAYNKGVHSEEEDTSLEKARGGSHGIGKIASNAASELHMMYFANCDDQGNKHLGGTVQLIEHKYKEKYYRSTGYFTDIKKIENNEERFYPYENTFNEVFEKNTRGLKIIIPFLRKQFNSEKDIIKSVCDSFFIAILENKLEVIVNDKTINRKTIKKYITDKNYYIQEISEIKDEFTPLYLNTYMNNKPSVIKIKDMNKEYCFKLYFNYNEAITKGRMAIIRTIGMKIEDKKITGNVNKPFNAILIPESIAEDAFLKSLENESHTELSCEHIKDQELQKNAKRFINNISKEMKKIIEAEIKKSNPTDGVMDTKEILYIVENQFKQELSESLGTVKINKGDKEKTIVKVNQDLPKKKEPKDKNDKDKKKEKKKPVKKVKKPKIEEQEKQDDEETSIEKLTRYNTYPDRVKRLIIRDKEYIKFDFTDSPEIKNAKVCDIALAVIDGMGEEYANEFNLKNNYEHIIDKATEAKCKIDNNLIKDVKIVKGNVQIELKLKDNYNKALKFMYYVEV</sequence>
<comment type="caution">
    <text evidence="2">The sequence shown here is derived from an EMBL/GenBank/DDBJ whole genome shotgun (WGS) entry which is preliminary data.</text>
</comment>
<evidence type="ECO:0000313" key="3">
    <source>
        <dbReference type="Proteomes" id="UP000010420"/>
    </source>
</evidence>
<dbReference type="OrthoDB" id="1395829at2"/>
<feature type="compositionally biased region" description="Basic residues" evidence="1">
    <location>
        <begin position="507"/>
        <end position="519"/>
    </location>
</feature>
<dbReference type="PATRIC" id="fig|545697.3.peg.1876"/>
<dbReference type="RefSeq" id="WP_005213653.1">
    <property type="nucleotide sequence ID" value="NZ_KB291645.1"/>
</dbReference>
<feature type="compositionally biased region" description="Basic and acidic residues" evidence="1">
    <location>
        <begin position="492"/>
        <end position="506"/>
    </location>
</feature>
<feature type="region of interest" description="Disordered" evidence="1">
    <location>
        <begin position="485"/>
        <end position="534"/>
    </location>
</feature>
<gene>
    <name evidence="2" type="ORF">HMPREF0216_01906</name>
</gene>
<dbReference type="HOGENOM" id="CLU_435286_0_0_9"/>
<name>L1QFJ3_9CLOT</name>
<dbReference type="Proteomes" id="UP000010420">
    <property type="component" value="Unassembled WGS sequence"/>
</dbReference>
<accession>L1QFJ3</accession>
<evidence type="ECO:0000256" key="1">
    <source>
        <dbReference type="SAM" id="MobiDB-lite"/>
    </source>
</evidence>
<dbReference type="AlphaFoldDB" id="L1QFJ3"/>
<dbReference type="EMBL" id="AMEZ01000053">
    <property type="protein sequence ID" value="EKY26721.1"/>
    <property type="molecule type" value="Genomic_DNA"/>
</dbReference>